<dbReference type="Gene3D" id="3.40.630.30">
    <property type="match status" value="1"/>
</dbReference>
<evidence type="ECO:0000313" key="2">
    <source>
        <dbReference type="EMBL" id="MBM6662979.1"/>
    </source>
</evidence>
<gene>
    <name evidence="2" type="ORF">H6B30_14720</name>
</gene>
<dbReference type="InterPro" id="IPR038740">
    <property type="entry name" value="BioF2-like_GNAT_dom"/>
</dbReference>
<dbReference type="AlphaFoldDB" id="A0A939B605"/>
<protein>
    <submittedName>
        <fullName evidence="2">GNAT family N-acetyltransferase</fullName>
    </submittedName>
</protein>
<name>A0A939B605_9BACT</name>
<comment type="caution">
    <text evidence="2">The sequence shown here is derived from an EMBL/GenBank/DDBJ whole genome shotgun (WGS) entry which is preliminary data.</text>
</comment>
<dbReference type="RefSeq" id="WP_205111932.1">
    <property type="nucleotide sequence ID" value="NZ_JACJJL010000037.1"/>
</dbReference>
<dbReference type="Proteomes" id="UP000764045">
    <property type="component" value="Unassembled WGS sequence"/>
</dbReference>
<keyword evidence="3" id="KW-1185">Reference proteome</keyword>
<reference evidence="2 3" key="1">
    <citation type="journal article" date="2021" name="Sci. Rep.">
        <title>The distribution of antibiotic resistance genes in chicken gut microbiota commensals.</title>
        <authorList>
            <person name="Juricova H."/>
            <person name="Matiasovicova J."/>
            <person name="Kubasova T."/>
            <person name="Cejkova D."/>
            <person name="Rychlik I."/>
        </authorList>
    </citation>
    <scope>NUCLEOTIDE SEQUENCE [LARGE SCALE GENOMIC DNA]</scope>
    <source>
        <strain evidence="2 3">An819</strain>
    </source>
</reference>
<feature type="domain" description="BioF2-like acetyltransferase" evidence="1">
    <location>
        <begin position="158"/>
        <end position="281"/>
    </location>
</feature>
<dbReference type="EMBL" id="JACJJL010000037">
    <property type="protein sequence ID" value="MBM6662979.1"/>
    <property type="molecule type" value="Genomic_DNA"/>
</dbReference>
<organism evidence="2 3">
    <name type="scientific">Marseilla massiliensis</name>
    <dbReference type="NCBI Taxonomy" id="1841864"/>
    <lineage>
        <taxon>Bacteria</taxon>
        <taxon>Pseudomonadati</taxon>
        <taxon>Bacteroidota</taxon>
        <taxon>Bacteroidia</taxon>
        <taxon>Bacteroidales</taxon>
        <taxon>Prevotellaceae</taxon>
        <taxon>Marseilla</taxon>
    </lineage>
</organism>
<evidence type="ECO:0000313" key="3">
    <source>
        <dbReference type="Proteomes" id="UP000764045"/>
    </source>
</evidence>
<evidence type="ECO:0000259" key="1">
    <source>
        <dbReference type="Pfam" id="PF13480"/>
    </source>
</evidence>
<dbReference type="SUPFAM" id="SSF55729">
    <property type="entry name" value="Acyl-CoA N-acyltransferases (Nat)"/>
    <property type="match status" value="1"/>
</dbReference>
<accession>A0A939B605</accession>
<dbReference type="Pfam" id="PF13480">
    <property type="entry name" value="Acetyltransf_6"/>
    <property type="match status" value="1"/>
</dbReference>
<proteinExistence type="predicted"/>
<sequence>MIDIRHYEPQSASEWNAFVAESKNGTFLFDRRYMDYHSDRFADSSFMVYRDGRLFALLPANREGDVLCSHRGLTYGGLVTGPSATASAVVETFEAVNAYMRGEGLRRVVYKAVPWIYHRIPAEEDLYALFRVCRARLVARDISSAIMQPHRLKWHRDRRYGINRCRNNGVAVELSDDFEGFWPVLEDNLMRSHGARPVHSLGEIRLLKSRFPDNILLYVARRDGRVLGGTVLYVTPQVVHAQYISASAEGKALRVIDAIYDRILNGDFADCLYFDFGKSTEDCGRVLNESLIYQKEGFGGRGVCYDWYEWSL</sequence>
<dbReference type="InterPro" id="IPR016181">
    <property type="entry name" value="Acyl_CoA_acyltransferase"/>
</dbReference>